<keyword evidence="2" id="KW-1133">Transmembrane helix</keyword>
<keyword evidence="2" id="KW-0812">Transmembrane</keyword>
<feature type="transmembrane region" description="Helical" evidence="2">
    <location>
        <begin position="136"/>
        <end position="161"/>
    </location>
</feature>
<feature type="transmembrane region" description="Helical" evidence="2">
    <location>
        <begin position="211"/>
        <end position="235"/>
    </location>
</feature>
<feature type="region of interest" description="Disordered" evidence="1">
    <location>
        <begin position="377"/>
        <end position="398"/>
    </location>
</feature>
<sequence>MSMPHQLIARWGTGLARARWVQFLLLRPEHPGRGSGAGTTPEAEGQPAGRMLGPENDRHANAWKDVRRLGVVWLAYAFTARNLVRLSVPALLVFLPLGMVAASALVAILDGSVALVNGGFDLIGSPGVPVLRWSAAVLAATVAGQMVVLPATTMIAAGRLVGRNVPALAAVRAAARRWPAMLALVLVGVVVIVADLSAGFGILMWNGAQVPAYAATVLLLLFSLPCLLAVPGVVLGRRSARSALALAYRLTFNAPWATALTLAFGVVLFPALIQQVLQWATSTAPVLQVGTAFVLGLLAVPFQASVIARLFLHRLALAGMIAELREIADELPPSAPRRVRPVLVLAAFLAPSLLYGGAALVNPLGWLEVSETTVTANLPHGSGDEVPEVDGRSPRPSLGSSDLRALYAGPGGHLVMLLDDSREAKLLTCADIVCARPRLFWAEPPAVDGEGPAVSAQLADGRVAVTTWAVDEQYRYVYDENWRARLGLQICDATACAPAPGGKPLAEVGWGGRNKVLALAARPAGGLVVAQLNGLPAGSDADEEELSLTTCDDPACTRPRMRKVAKVPVNTRTGGGRDIIAAVAHDDRPVVLRLDQDNGAIHLVSCGDPACTRASVEQPVGESQSGYPFDRGDRPHAEMAIRADGRPLIAYDDGAEDGIKLLDCRTRTCSQADTATLTSPDERPAGLAMVVDRAGRASVAFQELGRKQIILATCTGTRCTRTPVTTIRGGGDHGLTVTLDDRDRPVLAWMDRHGDDQDLLVTVPLTL</sequence>
<evidence type="ECO:0000313" key="3">
    <source>
        <dbReference type="EMBL" id="MCK2216786.1"/>
    </source>
</evidence>
<keyword evidence="2" id="KW-0472">Membrane</keyword>
<evidence type="ECO:0000313" key="4">
    <source>
        <dbReference type="Proteomes" id="UP001317259"/>
    </source>
</evidence>
<feature type="transmembrane region" description="Helical" evidence="2">
    <location>
        <begin position="342"/>
        <end position="361"/>
    </location>
</feature>
<dbReference type="EMBL" id="JAKRKC020000001">
    <property type="protein sequence ID" value="MCK2216786.1"/>
    <property type="molecule type" value="Genomic_DNA"/>
</dbReference>
<evidence type="ECO:0008006" key="5">
    <source>
        <dbReference type="Google" id="ProtNLM"/>
    </source>
</evidence>
<comment type="caution">
    <text evidence="3">The sequence shown here is derived from an EMBL/GenBank/DDBJ whole genome shotgun (WGS) entry which is preliminary data.</text>
</comment>
<protein>
    <recommendedName>
        <fullName evidence="5">ABC transporter permease</fullName>
    </recommendedName>
</protein>
<accession>A0ABT0FWR1</accession>
<feature type="transmembrane region" description="Helical" evidence="2">
    <location>
        <begin position="256"/>
        <end position="277"/>
    </location>
</feature>
<feature type="region of interest" description="Disordered" evidence="1">
    <location>
        <begin position="31"/>
        <end position="56"/>
    </location>
</feature>
<feature type="transmembrane region" description="Helical" evidence="2">
    <location>
        <begin position="91"/>
        <end position="116"/>
    </location>
</feature>
<dbReference type="Proteomes" id="UP001317259">
    <property type="component" value="Unassembled WGS sequence"/>
</dbReference>
<evidence type="ECO:0000256" key="2">
    <source>
        <dbReference type="SAM" id="Phobius"/>
    </source>
</evidence>
<organism evidence="3 4">
    <name type="scientific">Actinomadura luzonensis</name>
    <dbReference type="NCBI Taxonomy" id="2805427"/>
    <lineage>
        <taxon>Bacteria</taxon>
        <taxon>Bacillati</taxon>
        <taxon>Actinomycetota</taxon>
        <taxon>Actinomycetes</taxon>
        <taxon>Streptosporangiales</taxon>
        <taxon>Thermomonosporaceae</taxon>
        <taxon>Actinomadura</taxon>
    </lineage>
</organism>
<gene>
    <name evidence="3" type="ORF">MF672_023725</name>
</gene>
<name>A0ABT0FWR1_9ACTN</name>
<keyword evidence="4" id="KW-1185">Reference proteome</keyword>
<feature type="transmembrane region" description="Helical" evidence="2">
    <location>
        <begin position="289"/>
        <end position="312"/>
    </location>
</feature>
<proteinExistence type="predicted"/>
<feature type="transmembrane region" description="Helical" evidence="2">
    <location>
        <begin position="182"/>
        <end position="205"/>
    </location>
</feature>
<evidence type="ECO:0000256" key="1">
    <source>
        <dbReference type="SAM" id="MobiDB-lite"/>
    </source>
</evidence>
<reference evidence="3 4" key="1">
    <citation type="submission" date="2022-04" db="EMBL/GenBank/DDBJ databases">
        <title>Genome draft of Actinomadura sp. ATCC 31491.</title>
        <authorList>
            <person name="Shi X."/>
            <person name="Du Y."/>
        </authorList>
    </citation>
    <scope>NUCLEOTIDE SEQUENCE [LARGE SCALE GENOMIC DNA]</scope>
    <source>
        <strain evidence="3 4">ATCC 31491</strain>
    </source>
</reference>
<dbReference type="RefSeq" id="WP_242371254.1">
    <property type="nucleotide sequence ID" value="NZ_JAKRKC020000001.1"/>
</dbReference>